<proteinExistence type="predicted"/>
<protein>
    <submittedName>
        <fullName evidence="1">Uncharacterized protein</fullName>
    </submittedName>
</protein>
<dbReference type="EMBL" id="BQNB010016908">
    <property type="protein sequence ID" value="GJT57185.1"/>
    <property type="molecule type" value="Genomic_DNA"/>
</dbReference>
<reference evidence="1" key="2">
    <citation type="submission" date="2022-01" db="EMBL/GenBank/DDBJ databases">
        <authorList>
            <person name="Yamashiro T."/>
            <person name="Shiraishi A."/>
            <person name="Satake H."/>
            <person name="Nakayama K."/>
        </authorList>
    </citation>
    <scope>NUCLEOTIDE SEQUENCE</scope>
</reference>
<evidence type="ECO:0000313" key="1">
    <source>
        <dbReference type="EMBL" id="GJT57185.1"/>
    </source>
</evidence>
<accession>A0ABQ5F1R4</accession>
<dbReference type="Proteomes" id="UP001151760">
    <property type="component" value="Unassembled WGS sequence"/>
</dbReference>
<reference evidence="1" key="1">
    <citation type="journal article" date="2022" name="Int. J. Mol. Sci.">
        <title>Draft Genome of Tanacetum Coccineum: Genomic Comparison of Closely Related Tanacetum-Family Plants.</title>
        <authorList>
            <person name="Yamashiro T."/>
            <person name="Shiraishi A."/>
            <person name="Nakayama K."/>
            <person name="Satake H."/>
        </authorList>
    </citation>
    <scope>NUCLEOTIDE SEQUENCE</scope>
</reference>
<name>A0ABQ5F1R4_9ASTR</name>
<organism evidence="1 2">
    <name type="scientific">Tanacetum coccineum</name>
    <dbReference type="NCBI Taxonomy" id="301880"/>
    <lineage>
        <taxon>Eukaryota</taxon>
        <taxon>Viridiplantae</taxon>
        <taxon>Streptophyta</taxon>
        <taxon>Embryophyta</taxon>
        <taxon>Tracheophyta</taxon>
        <taxon>Spermatophyta</taxon>
        <taxon>Magnoliopsida</taxon>
        <taxon>eudicotyledons</taxon>
        <taxon>Gunneridae</taxon>
        <taxon>Pentapetalae</taxon>
        <taxon>asterids</taxon>
        <taxon>campanulids</taxon>
        <taxon>Asterales</taxon>
        <taxon>Asteraceae</taxon>
        <taxon>Asteroideae</taxon>
        <taxon>Anthemideae</taxon>
        <taxon>Anthemidinae</taxon>
        <taxon>Tanacetum</taxon>
    </lineage>
</organism>
<evidence type="ECO:0000313" key="2">
    <source>
        <dbReference type="Proteomes" id="UP001151760"/>
    </source>
</evidence>
<sequence>MDRFLRTTRVGIDHLHSLAYVSWTSSVRPDHDHFLRGTTLRSEQAACTVSIILFFFDFSLTFIGARDVALDEIPDVLPSPVCEWTLLFLSPNRVKTFLSLGPSLVNIVAFTGLLRQVGLSPSCHSLEKALVFCEGRVSLDAVTGLGLLFLVLLFMSHDLDSENLVCDFDASFHLFLENFSKFIRGKALRITVGCLLAPLTGFVFGPTDGANLLVQNFLSKNNVLAMEVESPLSDRGLYLVNAWRVPAKKESTTSVDVGYAGHGRSCLGYRYHRLLSVFGTLTFFLDFLCPVSYSFDPVTGGRLSWSELRGYGACAPCGAVVYPMV</sequence>
<gene>
    <name evidence="1" type="ORF">Tco_0992239</name>
</gene>
<comment type="caution">
    <text evidence="1">The sequence shown here is derived from an EMBL/GenBank/DDBJ whole genome shotgun (WGS) entry which is preliminary data.</text>
</comment>
<keyword evidence="2" id="KW-1185">Reference proteome</keyword>